<feature type="domain" description="HTH lysR-type" evidence="5">
    <location>
        <begin position="1"/>
        <end position="60"/>
    </location>
</feature>
<dbReference type="Pfam" id="PF00126">
    <property type="entry name" value="HTH_1"/>
    <property type="match status" value="1"/>
</dbReference>
<keyword evidence="2" id="KW-0805">Transcription regulation</keyword>
<sequence length="304" mass="34257">MYLLGIEAFLAIVQTHSLSKAAEFLHLTQSTVSYRLKTLEQELGTSLVQRGKGLPAIALTPFGENFVAIAERWRALIRETELLQANGPQISLALGGSHSLNTYLLPSLYQALSRHTPPLRLQIRTQHSKDLYTALERREIDAAFVRRELIVPNVAVEPFFQDEMVLVRLSTPENSAVKRVAPSDLHGEDELYIHNRGWGSAYQSWHDRWWDPLEPPRIQIDGMGLIFALLQDSRQWALAPRSIAGRFVQSGQCVIQEISDPPPPIVHYKITHKYAPPASPGLKLLDRYLKDFFPAGQGGEQKPE</sequence>
<organism evidence="6 7">
    <name type="scientific">Desulfitobacterium chlororespirans DSM 11544</name>
    <dbReference type="NCBI Taxonomy" id="1121395"/>
    <lineage>
        <taxon>Bacteria</taxon>
        <taxon>Bacillati</taxon>
        <taxon>Bacillota</taxon>
        <taxon>Clostridia</taxon>
        <taxon>Eubacteriales</taxon>
        <taxon>Desulfitobacteriaceae</taxon>
        <taxon>Desulfitobacterium</taxon>
    </lineage>
</organism>
<dbReference type="CDD" id="cd05466">
    <property type="entry name" value="PBP2_LTTR_substrate"/>
    <property type="match status" value="1"/>
</dbReference>
<evidence type="ECO:0000313" key="7">
    <source>
        <dbReference type="Proteomes" id="UP000184010"/>
    </source>
</evidence>
<evidence type="ECO:0000313" key="6">
    <source>
        <dbReference type="EMBL" id="SHN57689.1"/>
    </source>
</evidence>
<comment type="similarity">
    <text evidence="1">Belongs to the LysR transcriptional regulatory family.</text>
</comment>
<proteinExistence type="inferred from homology"/>
<dbReference type="InterPro" id="IPR036390">
    <property type="entry name" value="WH_DNA-bd_sf"/>
</dbReference>
<keyword evidence="4" id="KW-0804">Transcription</keyword>
<name>A0A1M7SGT0_9FIRM</name>
<dbReference type="GO" id="GO:0000976">
    <property type="term" value="F:transcription cis-regulatory region binding"/>
    <property type="evidence" value="ECO:0007669"/>
    <property type="project" value="TreeGrafter"/>
</dbReference>
<dbReference type="InterPro" id="IPR036388">
    <property type="entry name" value="WH-like_DNA-bd_sf"/>
</dbReference>
<dbReference type="SUPFAM" id="SSF53850">
    <property type="entry name" value="Periplasmic binding protein-like II"/>
    <property type="match status" value="1"/>
</dbReference>
<dbReference type="STRING" id="1121395.SAMN02745215_00823"/>
<gene>
    <name evidence="6" type="ORF">SAMN02745215_00823</name>
</gene>
<dbReference type="Proteomes" id="UP000184010">
    <property type="component" value="Unassembled WGS sequence"/>
</dbReference>
<dbReference type="Gene3D" id="1.10.10.10">
    <property type="entry name" value="Winged helix-like DNA-binding domain superfamily/Winged helix DNA-binding domain"/>
    <property type="match status" value="1"/>
</dbReference>
<dbReference type="PROSITE" id="PS50931">
    <property type="entry name" value="HTH_LYSR"/>
    <property type="match status" value="1"/>
</dbReference>
<dbReference type="AlphaFoldDB" id="A0A1M7SGT0"/>
<reference evidence="7" key="1">
    <citation type="submission" date="2016-12" db="EMBL/GenBank/DDBJ databases">
        <authorList>
            <person name="Varghese N."/>
            <person name="Submissions S."/>
        </authorList>
    </citation>
    <scope>NUCLEOTIDE SEQUENCE [LARGE SCALE GENOMIC DNA]</scope>
    <source>
        <strain evidence="7">DSM 11544</strain>
    </source>
</reference>
<dbReference type="PRINTS" id="PR00039">
    <property type="entry name" value="HTHLYSR"/>
</dbReference>
<evidence type="ECO:0000256" key="4">
    <source>
        <dbReference type="ARBA" id="ARBA00023163"/>
    </source>
</evidence>
<protein>
    <submittedName>
        <fullName evidence="6">DNA-binding transcriptional regulator, LysR family</fullName>
    </submittedName>
</protein>
<dbReference type="RefSeq" id="WP_072771398.1">
    <property type="nucleotide sequence ID" value="NZ_FRDN01000004.1"/>
</dbReference>
<accession>A0A1M7SGT0</accession>
<evidence type="ECO:0000256" key="2">
    <source>
        <dbReference type="ARBA" id="ARBA00023015"/>
    </source>
</evidence>
<evidence type="ECO:0000259" key="5">
    <source>
        <dbReference type="PROSITE" id="PS50931"/>
    </source>
</evidence>
<dbReference type="GO" id="GO:0003700">
    <property type="term" value="F:DNA-binding transcription factor activity"/>
    <property type="evidence" value="ECO:0007669"/>
    <property type="project" value="InterPro"/>
</dbReference>
<dbReference type="InterPro" id="IPR000847">
    <property type="entry name" value="LysR_HTH_N"/>
</dbReference>
<dbReference type="EMBL" id="FRDN01000004">
    <property type="protein sequence ID" value="SHN57689.1"/>
    <property type="molecule type" value="Genomic_DNA"/>
</dbReference>
<evidence type="ECO:0000256" key="1">
    <source>
        <dbReference type="ARBA" id="ARBA00009437"/>
    </source>
</evidence>
<keyword evidence="3 6" id="KW-0238">DNA-binding</keyword>
<dbReference type="PANTHER" id="PTHR30126">
    <property type="entry name" value="HTH-TYPE TRANSCRIPTIONAL REGULATOR"/>
    <property type="match status" value="1"/>
</dbReference>
<dbReference type="PANTHER" id="PTHR30126:SF40">
    <property type="entry name" value="HTH-TYPE TRANSCRIPTIONAL REGULATOR GLTR"/>
    <property type="match status" value="1"/>
</dbReference>
<dbReference type="SUPFAM" id="SSF46785">
    <property type="entry name" value="Winged helix' DNA-binding domain"/>
    <property type="match status" value="1"/>
</dbReference>
<evidence type="ECO:0000256" key="3">
    <source>
        <dbReference type="ARBA" id="ARBA00023125"/>
    </source>
</evidence>
<dbReference type="InterPro" id="IPR005119">
    <property type="entry name" value="LysR_subst-bd"/>
</dbReference>
<keyword evidence="7" id="KW-1185">Reference proteome</keyword>
<dbReference type="Pfam" id="PF03466">
    <property type="entry name" value="LysR_substrate"/>
    <property type="match status" value="1"/>
</dbReference>
<dbReference type="Gene3D" id="3.40.190.10">
    <property type="entry name" value="Periplasmic binding protein-like II"/>
    <property type="match status" value="2"/>
</dbReference>